<dbReference type="InterPro" id="IPR050109">
    <property type="entry name" value="HTH-type_TetR-like_transc_reg"/>
</dbReference>
<dbReference type="InterPro" id="IPR011075">
    <property type="entry name" value="TetR_C"/>
</dbReference>
<organism evidence="7 8">
    <name type="scientific">Undibacterium nitidum</name>
    <dbReference type="NCBI Taxonomy" id="2762298"/>
    <lineage>
        <taxon>Bacteria</taxon>
        <taxon>Pseudomonadati</taxon>
        <taxon>Pseudomonadota</taxon>
        <taxon>Betaproteobacteria</taxon>
        <taxon>Burkholderiales</taxon>
        <taxon>Oxalobacteraceae</taxon>
        <taxon>Undibacterium</taxon>
    </lineage>
</organism>
<evidence type="ECO:0000313" key="7">
    <source>
        <dbReference type="EMBL" id="MBC3882075.1"/>
    </source>
</evidence>
<dbReference type="InterPro" id="IPR036271">
    <property type="entry name" value="Tet_transcr_reg_TetR-rel_C_sf"/>
</dbReference>
<dbReference type="AlphaFoldDB" id="A0A923KLP7"/>
<gene>
    <name evidence="7" type="ORF">H8K36_11850</name>
</gene>
<dbReference type="GO" id="GO:0000976">
    <property type="term" value="F:transcription cis-regulatory region binding"/>
    <property type="evidence" value="ECO:0007669"/>
    <property type="project" value="TreeGrafter"/>
</dbReference>
<evidence type="ECO:0000259" key="6">
    <source>
        <dbReference type="PROSITE" id="PS50977"/>
    </source>
</evidence>
<proteinExistence type="predicted"/>
<dbReference type="Pfam" id="PF16859">
    <property type="entry name" value="TetR_C_11"/>
    <property type="match status" value="1"/>
</dbReference>
<feature type="compositionally biased region" description="Basic and acidic residues" evidence="5">
    <location>
        <begin position="212"/>
        <end position="223"/>
    </location>
</feature>
<comment type="caution">
    <text evidence="7">The sequence shown here is derived from an EMBL/GenBank/DDBJ whole genome shotgun (WGS) entry which is preliminary data.</text>
</comment>
<dbReference type="PROSITE" id="PS50977">
    <property type="entry name" value="HTH_TETR_2"/>
    <property type="match status" value="1"/>
</dbReference>
<dbReference type="RefSeq" id="WP_186916693.1">
    <property type="nucleotide sequence ID" value="NZ_JACOFZ010000004.1"/>
</dbReference>
<keyword evidence="1" id="KW-0805">Transcription regulation</keyword>
<keyword evidence="3" id="KW-0804">Transcription</keyword>
<feature type="DNA-binding region" description="H-T-H motif" evidence="4">
    <location>
        <begin position="37"/>
        <end position="56"/>
    </location>
</feature>
<dbReference type="SUPFAM" id="SSF48498">
    <property type="entry name" value="Tetracyclin repressor-like, C-terminal domain"/>
    <property type="match status" value="1"/>
</dbReference>
<dbReference type="FunFam" id="1.10.10.60:FF:000141">
    <property type="entry name" value="TetR family transcriptional regulator"/>
    <property type="match status" value="1"/>
</dbReference>
<evidence type="ECO:0000256" key="5">
    <source>
        <dbReference type="SAM" id="MobiDB-lite"/>
    </source>
</evidence>
<accession>A0A923KLP7</accession>
<sequence length="234" mass="26447">MTCPFKPRWERRKDARPQELLDAALDHFVARGFAATRLDDVAKSAGVSKGTLYLYFSSKEELLKAVVRESIVPLIGEAESVIEQFAGSSEELFRLVMRTWWDNVGASKLSGLPKLMTAEAGNFPELARFYQEEVVDRGERLVATMLRRGIERGEIIDVDLEIAPRVLVAPMIMMMLWKHSNGVCKVEEDKLPAHLDYYIEMSLRGILVPKPESADVSRDENKDQKKKAANCCKT</sequence>
<dbReference type="PANTHER" id="PTHR30055">
    <property type="entry name" value="HTH-TYPE TRANSCRIPTIONAL REGULATOR RUTR"/>
    <property type="match status" value="1"/>
</dbReference>
<protein>
    <submittedName>
        <fullName evidence="7">TetR/AcrR family transcriptional regulator</fullName>
    </submittedName>
</protein>
<dbReference type="GO" id="GO:0003700">
    <property type="term" value="F:DNA-binding transcription factor activity"/>
    <property type="evidence" value="ECO:0007669"/>
    <property type="project" value="TreeGrafter"/>
</dbReference>
<keyword evidence="8" id="KW-1185">Reference proteome</keyword>
<name>A0A923KLP7_9BURK</name>
<evidence type="ECO:0000313" key="8">
    <source>
        <dbReference type="Proteomes" id="UP000627446"/>
    </source>
</evidence>
<feature type="region of interest" description="Disordered" evidence="5">
    <location>
        <begin position="212"/>
        <end position="234"/>
    </location>
</feature>
<dbReference type="SUPFAM" id="SSF46689">
    <property type="entry name" value="Homeodomain-like"/>
    <property type="match status" value="1"/>
</dbReference>
<evidence type="ECO:0000256" key="2">
    <source>
        <dbReference type="ARBA" id="ARBA00023125"/>
    </source>
</evidence>
<dbReference type="Proteomes" id="UP000627446">
    <property type="component" value="Unassembled WGS sequence"/>
</dbReference>
<dbReference type="Pfam" id="PF00440">
    <property type="entry name" value="TetR_N"/>
    <property type="match status" value="1"/>
</dbReference>
<dbReference type="InterPro" id="IPR009057">
    <property type="entry name" value="Homeodomain-like_sf"/>
</dbReference>
<evidence type="ECO:0000256" key="3">
    <source>
        <dbReference type="ARBA" id="ARBA00023163"/>
    </source>
</evidence>
<evidence type="ECO:0000256" key="4">
    <source>
        <dbReference type="PROSITE-ProRule" id="PRU00335"/>
    </source>
</evidence>
<evidence type="ECO:0000256" key="1">
    <source>
        <dbReference type="ARBA" id="ARBA00023015"/>
    </source>
</evidence>
<reference evidence="7" key="1">
    <citation type="submission" date="2020-08" db="EMBL/GenBank/DDBJ databases">
        <title>Novel species isolated from subtropical streams in China.</title>
        <authorList>
            <person name="Lu H."/>
        </authorList>
    </citation>
    <scope>NUCLEOTIDE SEQUENCE</scope>
    <source>
        <strain evidence="7">LX22W</strain>
    </source>
</reference>
<dbReference type="InterPro" id="IPR001647">
    <property type="entry name" value="HTH_TetR"/>
</dbReference>
<dbReference type="EMBL" id="JACOFZ010000004">
    <property type="protein sequence ID" value="MBC3882075.1"/>
    <property type="molecule type" value="Genomic_DNA"/>
</dbReference>
<dbReference type="PANTHER" id="PTHR30055:SF223">
    <property type="entry name" value="HTH-TYPE TRANSCRIPTIONAL REGULATOR UIDR"/>
    <property type="match status" value="1"/>
</dbReference>
<dbReference type="Gene3D" id="1.10.357.10">
    <property type="entry name" value="Tetracycline Repressor, domain 2"/>
    <property type="match status" value="1"/>
</dbReference>
<keyword evidence="2 4" id="KW-0238">DNA-binding</keyword>
<dbReference type="PRINTS" id="PR00455">
    <property type="entry name" value="HTHTETR"/>
</dbReference>
<feature type="domain" description="HTH tetR-type" evidence="6">
    <location>
        <begin position="14"/>
        <end position="74"/>
    </location>
</feature>